<protein>
    <submittedName>
        <fullName evidence="1">Uncharacterized protein</fullName>
    </submittedName>
</protein>
<sequence>MLGVKVAKSRLHLHFLKTLELRTNVAVMARAIGAGHLTPTIFPWDSKT</sequence>
<evidence type="ECO:0000313" key="1">
    <source>
        <dbReference type="Ensembl" id="ENSPTEP00000042118.1"/>
    </source>
</evidence>
<keyword evidence="2" id="KW-1185">Reference proteome</keyword>
<organism evidence="1 2">
    <name type="scientific">Piliocolobus tephrosceles</name>
    <name type="common">Ugandan red Colobus</name>
    <dbReference type="NCBI Taxonomy" id="591936"/>
    <lineage>
        <taxon>Eukaryota</taxon>
        <taxon>Metazoa</taxon>
        <taxon>Chordata</taxon>
        <taxon>Craniata</taxon>
        <taxon>Vertebrata</taxon>
        <taxon>Euteleostomi</taxon>
        <taxon>Mammalia</taxon>
        <taxon>Eutheria</taxon>
        <taxon>Euarchontoglires</taxon>
        <taxon>Primates</taxon>
        <taxon>Haplorrhini</taxon>
        <taxon>Catarrhini</taxon>
        <taxon>Cercopithecidae</taxon>
        <taxon>Colobinae</taxon>
        <taxon>Piliocolobus</taxon>
    </lineage>
</organism>
<dbReference type="AlphaFoldDB" id="A0A8C9M112"/>
<evidence type="ECO:0000313" key="2">
    <source>
        <dbReference type="Proteomes" id="UP000694416"/>
    </source>
</evidence>
<proteinExistence type="predicted"/>
<reference evidence="1" key="2">
    <citation type="submission" date="2025-09" db="UniProtKB">
        <authorList>
            <consortium name="Ensembl"/>
        </authorList>
    </citation>
    <scope>IDENTIFICATION</scope>
</reference>
<dbReference type="Ensembl" id="ENSPTET00000056176.1">
    <property type="protein sequence ID" value="ENSPTEP00000042118.1"/>
    <property type="gene ID" value="ENSPTEG00000038475.1"/>
</dbReference>
<dbReference type="Proteomes" id="UP000694416">
    <property type="component" value="Unplaced"/>
</dbReference>
<name>A0A8C9M112_9PRIM</name>
<reference evidence="1" key="1">
    <citation type="submission" date="2025-08" db="UniProtKB">
        <authorList>
            <consortium name="Ensembl"/>
        </authorList>
    </citation>
    <scope>IDENTIFICATION</scope>
</reference>
<accession>A0A8C9M112</accession>